<evidence type="ECO:0008006" key="3">
    <source>
        <dbReference type="Google" id="ProtNLM"/>
    </source>
</evidence>
<dbReference type="SUPFAM" id="SSF81383">
    <property type="entry name" value="F-box domain"/>
    <property type="match status" value="1"/>
</dbReference>
<evidence type="ECO:0000313" key="1">
    <source>
        <dbReference type="EMBL" id="URE13600.1"/>
    </source>
</evidence>
<dbReference type="Proteomes" id="UP001055439">
    <property type="component" value="Chromosome 6"/>
</dbReference>
<dbReference type="InterPro" id="IPR055290">
    <property type="entry name" value="At3g26010-like"/>
</dbReference>
<organism evidence="1 2">
    <name type="scientific">Musa troglodytarum</name>
    <name type="common">fe'i banana</name>
    <dbReference type="NCBI Taxonomy" id="320322"/>
    <lineage>
        <taxon>Eukaryota</taxon>
        <taxon>Viridiplantae</taxon>
        <taxon>Streptophyta</taxon>
        <taxon>Embryophyta</taxon>
        <taxon>Tracheophyta</taxon>
        <taxon>Spermatophyta</taxon>
        <taxon>Magnoliopsida</taxon>
        <taxon>Liliopsida</taxon>
        <taxon>Zingiberales</taxon>
        <taxon>Musaceae</taxon>
        <taxon>Musa</taxon>
    </lineage>
</organism>
<dbReference type="PANTHER" id="PTHR35546:SF130">
    <property type="entry name" value="EXPRESSED PROTEIN"/>
    <property type="match status" value="1"/>
</dbReference>
<reference evidence="1" key="1">
    <citation type="submission" date="2022-05" db="EMBL/GenBank/DDBJ databases">
        <title>The Musa troglodytarum L. genome provides insights into the mechanism of non-climacteric behaviour and enrichment of carotenoids.</title>
        <authorList>
            <person name="Wang J."/>
        </authorList>
    </citation>
    <scope>NUCLEOTIDE SEQUENCE</scope>
    <source>
        <tissue evidence="1">Leaf</tissue>
    </source>
</reference>
<proteinExistence type="predicted"/>
<name>A0A9E7GF89_9LILI</name>
<dbReference type="InterPro" id="IPR036047">
    <property type="entry name" value="F-box-like_dom_sf"/>
</dbReference>
<sequence length="374" mass="42338">MTDRNIIVAKISEDVLHYGILPWLPCKCLSRFKSVSRKWNHLISHDLGFMQKQSCHGSPVSFGFVYKRPHGIILFPVDIPGELNICMPKSFFPTLPDGTIYNNILALVGHLLLVVLMKSNSKLYYVWNLATKVGHTIPIISDSQCLGLALDASTTTTTAGYKLVNLVLGRWADSEEYLFHVCSSATGRWTVSDHKLTIKDTLAFHGQIHPLSTKRVIYWDRTPYLLWFDVEKDVTGYMSLPTINEGGGVHSQKLGVTYDEEILTVIRLLTNRAITIWMMAKEGGWVRKHQIHLIDNIPMKILGDVYVSNINQIHLLSFHGGDRVYLHIRFDNTLILCCYNMTTGEITKINQFVGLLQVSCPSMLLNHNSLVRSN</sequence>
<dbReference type="OrthoDB" id="765391at2759"/>
<keyword evidence="2" id="KW-1185">Reference proteome</keyword>
<dbReference type="PANTHER" id="PTHR35546">
    <property type="entry name" value="F-BOX PROTEIN INTERACTION DOMAIN PROTEIN-RELATED"/>
    <property type="match status" value="1"/>
</dbReference>
<dbReference type="AlphaFoldDB" id="A0A9E7GF89"/>
<accession>A0A9E7GF89</accession>
<dbReference type="EMBL" id="CP097508">
    <property type="protein sequence ID" value="URE13600.1"/>
    <property type="molecule type" value="Genomic_DNA"/>
</dbReference>
<gene>
    <name evidence="1" type="ORF">MUK42_22561</name>
</gene>
<evidence type="ECO:0000313" key="2">
    <source>
        <dbReference type="Proteomes" id="UP001055439"/>
    </source>
</evidence>
<protein>
    <recommendedName>
        <fullName evidence="3">F-box protein</fullName>
    </recommendedName>
</protein>